<accession>X1Q0T8</accession>
<feature type="non-terminal residue" evidence="1">
    <location>
        <position position="1"/>
    </location>
</feature>
<comment type="caution">
    <text evidence="1">The sequence shown here is derived from an EMBL/GenBank/DDBJ whole genome shotgun (WGS) entry which is preliminary data.</text>
</comment>
<protein>
    <submittedName>
        <fullName evidence="1">Uncharacterized protein</fullName>
    </submittedName>
</protein>
<dbReference type="AlphaFoldDB" id="X1Q0T8"/>
<organism evidence="1">
    <name type="scientific">marine sediment metagenome</name>
    <dbReference type="NCBI Taxonomy" id="412755"/>
    <lineage>
        <taxon>unclassified sequences</taxon>
        <taxon>metagenomes</taxon>
        <taxon>ecological metagenomes</taxon>
    </lineage>
</organism>
<proteinExistence type="predicted"/>
<dbReference type="EMBL" id="BARW01004318">
    <property type="protein sequence ID" value="GAI61823.1"/>
    <property type="molecule type" value="Genomic_DNA"/>
</dbReference>
<sequence length="36" mass="4075">TPMETFIDSLPLAREKKPDDSLQATIEQNNIVCPMK</sequence>
<evidence type="ECO:0000313" key="1">
    <source>
        <dbReference type="EMBL" id="GAI61823.1"/>
    </source>
</evidence>
<reference evidence="1" key="1">
    <citation type="journal article" date="2014" name="Front. Microbiol.">
        <title>High frequency of phylogenetically diverse reductive dehalogenase-homologous genes in deep subseafloor sedimentary metagenomes.</title>
        <authorList>
            <person name="Kawai M."/>
            <person name="Futagami T."/>
            <person name="Toyoda A."/>
            <person name="Takaki Y."/>
            <person name="Nishi S."/>
            <person name="Hori S."/>
            <person name="Arai W."/>
            <person name="Tsubouchi T."/>
            <person name="Morono Y."/>
            <person name="Uchiyama I."/>
            <person name="Ito T."/>
            <person name="Fujiyama A."/>
            <person name="Inagaki F."/>
            <person name="Takami H."/>
        </authorList>
    </citation>
    <scope>NUCLEOTIDE SEQUENCE</scope>
    <source>
        <strain evidence="1">Expedition CK06-06</strain>
    </source>
</reference>
<name>X1Q0T8_9ZZZZ</name>
<gene>
    <name evidence="1" type="ORF">S12H4_10213</name>
</gene>